<evidence type="ECO:0000256" key="2">
    <source>
        <dbReference type="ARBA" id="ARBA00023315"/>
    </source>
</evidence>
<gene>
    <name evidence="4" type="ORF">AN926_08385</name>
</gene>
<protein>
    <submittedName>
        <fullName evidence="4">Glycerol acyltransferase</fullName>
    </submittedName>
</protein>
<name>A0A0N0IQE1_THESC</name>
<comment type="caution">
    <text evidence="4">The sequence shown here is derived from an EMBL/GenBank/DDBJ whole genome shotgun (WGS) entry which is preliminary data.</text>
</comment>
<dbReference type="PANTHER" id="PTHR10434:SF9">
    <property type="entry name" value="PHOSPHOLIPID_GLYCEROL ACYLTRANSFERASE DOMAIN-CONTAINING PROTEIN"/>
    <property type="match status" value="1"/>
</dbReference>
<dbReference type="GO" id="GO:0006654">
    <property type="term" value="P:phosphatidic acid biosynthetic process"/>
    <property type="evidence" value="ECO:0007669"/>
    <property type="project" value="TreeGrafter"/>
</dbReference>
<keyword evidence="1 4" id="KW-0808">Transferase</keyword>
<dbReference type="PATRIC" id="fig|37636.3.peg.858"/>
<feature type="domain" description="Phospholipid/glycerol acyltransferase" evidence="3">
    <location>
        <begin position="47"/>
        <end position="156"/>
    </location>
</feature>
<dbReference type="EMBL" id="LJJR01000023">
    <property type="protein sequence ID" value="KPD29148.1"/>
    <property type="molecule type" value="Genomic_DNA"/>
</dbReference>
<dbReference type="Proteomes" id="UP000053099">
    <property type="component" value="Unassembled WGS sequence"/>
</dbReference>
<dbReference type="AlphaFoldDB" id="A0A0N0IQE1"/>
<dbReference type="SMART" id="SM00563">
    <property type="entry name" value="PlsC"/>
    <property type="match status" value="1"/>
</dbReference>
<proteinExistence type="predicted"/>
<evidence type="ECO:0000256" key="1">
    <source>
        <dbReference type="ARBA" id="ARBA00022679"/>
    </source>
</evidence>
<keyword evidence="2 4" id="KW-0012">Acyltransferase</keyword>
<reference evidence="4 5" key="1">
    <citation type="submission" date="2015-09" db="EMBL/GenBank/DDBJ databases">
        <title>Draft genome sequence of Thermus scotoductus strain K1 isolated from a geothermal spring in Nagorno-Karabakh, Armenia.</title>
        <authorList>
            <person name="Saghatelyan A."/>
            <person name="Poghosyan L."/>
            <person name="Panosyan H."/>
            <person name="Birkeland N.-K."/>
        </authorList>
    </citation>
    <scope>NUCLEOTIDE SEQUENCE [LARGE SCALE GENOMIC DNA]</scope>
    <source>
        <strain evidence="4 5">K1</strain>
    </source>
</reference>
<evidence type="ECO:0000313" key="4">
    <source>
        <dbReference type="EMBL" id="KPD29148.1"/>
    </source>
</evidence>
<organism evidence="4 5">
    <name type="scientific">Thermus scotoductus</name>
    <dbReference type="NCBI Taxonomy" id="37636"/>
    <lineage>
        <taxon>Bacteria</taxon>
        <taxon>Thermotogati</taxon>
        <taxon>Deinococcota</taxon>
        <taxon>Deinococci</taxon>
        <taxon>Thermales</taxon>
        <taxon>Thermaceae</taxon>
        <taxon>Thermus</taxon>
    </lineage>
</organism>
<dbReference type="Pfam" id="PF01553">
    <property type="entry name" value="Acyltransferase"/>
    <property type="match status" value="1"/>
</dbReference>
<dbReference type="GO" id="GO:0003841">
    <property type="term" value="F:1-acylglycerol-3-phosphate O-acyltransferase activity"/>
    <property type="evidence" value="ECO:0007669"/>
    <property type="project" value="TreeGrafter"/>
</dbReference>
<dbReference type="InterPro" id="IPR002123">
    <property type="entry name" value="Plipid/glycerol_acylTrfase"/>
</dbReference>
<evidence type="ECO:0000313" key="5">
    <source>
        <dbReference type="Proteomes" id="UP000053099"/>
    </source>
</evidence>
<dbReference type="CDD" id="cd07988">
    <property type="entry name" value="LPLAT_ABO13168-like"/>
    <property type="match status" value="1"/>
</dbReference>
<evidence type="ECO:0000259" key="3">
    <source>
        <dbReference type="SMART" id="SM00563"/>
    </source>
</evidence>
<sequence>MGEAPTPPLNSVPQGVYFQGMQKLAGLVLRSLGWRYHMPPPPSRKYVLIGAPHTSNWDFPVGLLALWALGIRARWLGKKELFRPPLGWLLKLLGGIPVDRSRRNNLVDSVAEVFQQEKEIAILITPEGTRGKAPYWRSGFYYMALKAGVPIALGYVDFRKKEVGIGGYLWPTGNLKQDFEVIRAFYQDKVGLRPERQGPIRIREEVEEVA</sequence>
<accession>A0A0N0IQE1</accession>
<dbReference type="SUPFAM" id="SSF69593">
    <property type="entry name" value="Glycerol-3-phosphate (1)-acyltransferase"/>
    <property type="match status" value="1"/>
</dbReference>
<dbReference type="PANTHER" id="PTHR10434">
    <property type="entry name" value="1-ACYL-SN-GLYCEROL-3-PHOSPHATE ACYLTRANSFERASE"/>
    <property type="match status" value="1"/>
</dbReference>